<feature type="domain" description="IPT/TIG" evidence="2">
    <location>
        <begin position="504"/>
        <end position="588"/>
    </location>
</feature>
<dbReference type="SUPFAM" id="SSF50939">
    <property type="entry name" value="Sialidases"/>
    <property type="match status" value="1"/>
</dbReference>
<gene>
    <name evidence="3" type="ORF">EAS64_23460</name>
</gene>
<keyword evidence="1" id="KW-0732">Signal</keyword>
<evidence type="ECO:0000259" key="2">
    <source>
        <dbReference type="SMART" id="SM00429"/>
    </source>
</evidence>
<dbReference type="InterPro" id="IPR036278">
    <property type="entry name" value="Sialidase_sf"/>
</dbReference>
<dbReference type="InterPro" id="IPR013783">
    <property type="entry name" value="Ig-like_fold"/>
</dbReference>
<evidence type="ECO:0000313" key="4">
    <source>
        <dbReference type="Proteomes" id="UP000460272"/>
    </source>
</evidence>
<organism evidence="3 4">
    <name type="scientific">Trebonia kvetii</name>
    <dbReference type="NCBI Taxonomy" id="2480626"/>
    <lineage>
        <taxon>Bacteria</taxon>
        <taxon>Bacillati</taxon>
        <taxon>Actinomycetota</taxon>
        <taxon>Actinomycetes</taxon>
        <taxon>Streptosporangiales</taxon>
        <taxon>Treboniaceae</taxon>
        <taxon>Trebonia</taxon>
    </lineage>
</organism>
<dbReference type="AlphaFoldDB" id="A0A6P2BYU7"/>
<keyword evidence="4" id="KW-1185">Reference proteome</keyword>
<dbReference type="EMBL" id="RPFW01000004">
    <property type="protein sequence ID" value="TVZ03365.1"/>
    <property type="molecule type" value="Genomic_DNA"/>
</dbReference>
<dbReference type="OrthoDB" id="4550408at2"/>
<name>A0A6P2BYU7_9ACTN</name>
<comment type="caution">
    <text evidence="3">The sequence shown here is derived from an EMBL/GenBank/DDBJ whole genome shotgun (WGS) entry which is preliminary data.</text>
</comment>
<evidence type="ECO:0000256" key="1">
    <source>
        <dbReference type="SAM" id="SignalP"/>
    </source>
</evidence>
<evidence type="ECO:0000313" key="3">
    <source>
        <dbReference type="EMBL" id="TVZ03365.1"/>
    </source>
</evidence>
<accession>A0A6P2BYU7</accession>
<dbReference type="SUPFAM" id="SSF81296">
    <property type="entry name" value="E set domains"/>
    <property type="match status" value="2"/>
</dbReference>
<dbReference type="CDD" id="cd15482">
    <property type="entry name" value="Sialidase_non-viral"/>
    <property type="match status" value="1"/>
</dbReference>
<dbReference type="Pfam" id="PF01833">
    <property type="entry name" value="TIG"/>
    <property type="match status" value="2"/>
</dbReference>
<dbReference type="InterPro" id="IPR015943">
    <property type="entry name" value="WD40/YVTN_repeat-like_dom_sf"/>
</dbReference>
<proteinExistence type="predicted"/>
<dbReference type="GO" id="GO:0005975">
    <property type="term" value="P:carbohydrate metabolic process"/>
    <property type="evidence" value="ECO:0007669"/>
    <property type="project" value="UniProtKB-ARBA"/>
</dbReference>
<protein>
    <recommendedName>
        <fullName evidence="2">IPT/TIG domain-containing protein</fullName>
    </recommendedName>
</protein>
<feature type="domain" description="IPT/TIG" evidence="2">
    <location>
        <begin position="590"/>
        <end position="672"/>
    </location>
</feature>
<dbReference type="Gene3D" id="2.60.40.10">
    <property type="entry name" value="Immunoglobulins"/>
    <property type="match status" value="2"/>
</dbReference>
<dbReference type="SMART" id="SM00429">
    <property type="entry name" value="IPT"/>
    <property type="match status" value="2"/>
</dbReference>
<dbReference type="InterPro" id="IPR014756">
    <property type="entry name" value="Ig_E-set"/>
</dbReference>
<feature type="chain" id="PRO_5026766386" description="IPT/TIG domain-containing protein" evidence="1">
    <location>
        <begin position="38"/>
        <end position="672"/>
    </location>
</feature>
<feature type="signal peptide" evidence="1">
    <location>
        <begin position="1"/>
        <end position="37"/>
    </location>
</feature>
<dbReference type="Gene3D" id="2.130.10.10">
    <property type="entry name" value="YVTN repeat-like/Quinoprotein amine dehydrogenase"/>
    <property type="match status" value="1"/>
</dbReference>
<reference evidence="3 4" key="1">
    <citation type="submission" date="2018-11" db="EMBL/GenBank/DDBJ databases">
        <title>Trebonia kvetii gen.nov., sp.nov., a novel acidophilic actinobacterium, and proposal of the new actinobacterial family Treboniaceae fam. nov.</title>
        <authorList>
            <person name="Rapoport D."/>
            <person name="Sagova-Mareckova M."/>
            <person name="Sedlacek I."/>
            <person name="Provaznik J."/>
            <person name="Kralova S."/>
            <person name="Pavlinic D."/>
            <person name="Benes V."/>
            <person name="Kopecky J."/>
        </authorList>
    </citation>
    <scope>NUCLEOTIDE SEQUENCE [LARGE SCALE GENOMIC DNA]</scope>
    <source>
        <strain evidence="3 4">15Tr583</strain>
    </source>
</reference>
<dbReference type="SUPFAM" id="SSF110296">
    <property type="entry name" value="Oligoxyloglucan reducing end-specific cellobiohydrolase"/>
    <property type="match status" value="1"/>
</dbReference>
<sequence>MKSQFRGRGRLLTLVTAVVAAVTTVLSLSLTAGPATASAGPGNSGWQAVSLPGPVVPGVPSLASCTSGTSFCLTVSQLNNLGYTVSVTADAGASWQHYATLSAAMSYPNAASCPTTTVCWLAGYSPAPAYGPGVAETTDGGKTWTDMTPANLPFSWQLTSIDCVSATTCWIAGDDSPGVAPGFTPVLGETTDGGANWTWFTNLPAITQYDPQGTYALDAIACTSALDCVAGGGLDVGDGLAQVIFTTDGGETWSRSTDPTLTGLQEIFGLSCVNGSGGLPTCYAAAAATSAAGPVVISSTDGGATWSGMETYDNTGWMYSIACPDAAHCRATGAGTTVGLVGTADGGNSWTVATSDTSNEEGSVACASVSFCVTTTDNALWETTTGGGGSGASKAAAGTRLSGVAAAVKLAARWLPEVSGPTVAALAGRTATVTGQYRALHTGTARVTFTLPTGTVKTGSASIGLNGYYTVTVAGTPKGVTKVQVSIAGKVYQTVVVHGYPAPAPAVTSMSVHAGPAGGGTAVTIKGTNFRHVSGVYFGSALVRTVAVSSPTELTVKAPAGKQASYLTVVTRDGGPSPLTGRSVFNFLAKPALGKLSPASGPAGGGTTVTITGSGFAFVKKVYFGTKLAAHFKVVSSREMKVSAPPGTGTVQVRVVTAGGTTPVTAGGSFSY</sequence>
<dbReference type="RefSeq" id="WP_145856059.1">
    <property type="nucleotide sequence ID" value="NZ_RPFW01000004.1"/>
</dbReference>
<dbReference type="Proteomes" id="UP000460272">
    <property type="component" value="Unassembled WGS sequence"/>
</dbReference>
<dbReference type="InterPro" id="IPR002909">
    <property type="entry name" value="IPT_dom"/>
</dbReference>
<dbReference type="CDD" id="cd00102">
    <property type="entry name" value="IPT"/>
    <property type="match status" value="1"/>
</dbReference>